<keyword evidence="2" id="KW-0378">Hydrolase</keyword>
<dbReference type="InterPro" id="IPR044965">
    <property type="entry name" value="Glyco_hydro_17_plant"/>
</dbReference>
<evidence type="ECO:0000313" key="6">
    <source>
        <dbReference type="Proteomes" id="UP000813463"/>
    </source>
</evidence>
<feature type="signal peptide" evidence="5">
    <location>
        <begin position="1"/>
        <end position="29"/>
    </location>
</feature>
<dbReference type="PANTHER" id="PTHR32227">
    <property type="entry name" value="GLUCAN ENDO-1,3-BETA-GLUCOSIDASE BG1-RELATED-RELATED"/>
    <property type="match status" value="1"/>
</dbReference>
<dbReference type="RefSeq" id="XP_056697197.1">
    <property type="nucleotide sequence ID" value="XM_056841219.1"/>
</dbReference>
<dbReference type="SUPFAM" id="SSF51445">
    <property type="entry name" value="(Trans)glycosidases"/>
    <property type="match status" value="1"/>
</dbReference>
<reference evidence="6" key="1">
    <citation type="journal article" date="2021" name="Nat. Commun.">
        <title>Genomic analyses provide insights into spinach domestication and the genetic basis of agronomic traits.</title>
        <authorList>
            <person name="Cai X."/>
            <person name="Sun X."/>
            <person name="Xu C."/>
            <person name="Sun H."/>
            <person name="Wang X."/>
            <person name="Ge C."/>
            <person name="Zhang Z."/>
            <person name="Wang Q."/>
            <person name="Fei Z."/>
            <person name="Jiao C."/>
            <person name="Wang Q."/>
        </authorList>
    </citation>
    <scope>NUCLEOTIDE SEQUENCE [LARGE SCALE GENOMIC DNA]</scope>
    <source>
        <strain evidence="6">cv. Varoflay</strain>
    </source>
</reference>
<evidence type="ECO:0000256" key="3">
    <source>
        <dbReference type="ARBA" id="ARBA00023295"/>
    </source>
</evidence>
<accession>A0ABM3RNL2</accession>
<gene>
    <name evidence="7" type="primary">LOC130470692</name>
</gene>
<comment type="similarity">
    <text evidence="1 4">Belongs to the glycosyl hydrolase 17 family.</text>
</comment>
<keyword evidence="6" id="KW-1185">Reference proteome</keyword>
<name>A0ABM3RNL2_SPIOL</name>
<dbReference type="InterPro" id="IPR000490">
    <property type="entry name" value="Glyco_hydro_17"/>
</dbReference>
<sequence>MKIAGLLVPKVVLLLLLLLLSVIIENGEADIGVNWGTYTIEGKPPTKVVELLKQNNISKVKLFDVEPNIMNALKGSGIDVMVGIPNGMLSLLSSSPKAARSWVRHNLIAYVSAKTPTNIRYVAVGNEHFPGSYSGKFQSYVCQRFSTYRKRWLR</sequence>
<dbReference type="InterPro" id="IPR017853">
    <property type="entry name" value="GH"/>
</dbReference>
<evidence type="ECO:0000256" key="2">
    <source>
        <dbReference type="ARBA" id="ARBA00022801"/>
    </source>
</evidence>
<keyword evidence="5" id="KW-0732">Signal</keyword>
<dbReference type="Gene3D" id="3.20.20.80">
    <property type="entry name" value="Glycosidases"/>
    <property type="match status" value="1"/>
</dbReference>
<dbReference type="Pfam" id="PF00332">
    <property type="entry name" value="Glyco_hydro_17"/>
    <property type="match status" value="1"/>
</dbReference>
<protein>
    <submittedName>
        <fullName evidence="7">Glucan endo-1,3-beta-glucosidase 6-like</fullName>
    </submittedName>
</protein>
<evidence type="ECO:0000313" key="7">
    <source>
        <dbReference type="RefSeq" id="XP_056697197.1"/>
    </source>
</evidence>
<evidence type="ECO:0000256" key="4">
    <source>
        <dbReference type="RuleBase" id="RU004335"/>
    </source>
</evidence>
<feature type="chain" id="PRO_5045275822" evidence="5">
    <location>
        <begin position="30"/>
        <end position="154"/>
    </location>
</feature>
<proteinExistence type="inferred from homology"/>
<organism evidence="6 7">
    <name type="scientific">Spinacia oleracea</name>
    <name type="common">Spinach</name>
    <dbReference type="NCBI Taxonomy" id="3562"/>
    <lineage>
        <taxon>Eukaryota</taxon>
        <taxon>Viridiplantae</taxon>
        <taxon>Streptophyta</taxon>
        <taxon>Embryophyta</taxon>
        <taxon>Tracheophyta</taxon>
        <taxon>Spermatophyta</taxon>
        <taxon>Magnoliopsida</taxon>
        <taxon>eudicotyledons</taxon>
        <taxon>Gunneridae</taxon>
        <taxon>Pentapetalae</taxon>
        <taxon>Caryophyllales</taxon>
        <taxon>Chenopodiaceae</taxon>
        <taxon>Chenopodioideae</taxon>
        <taxon>Anserineae</taxon>
        <taxon>Spinacia</taxon>
    </lineage>
</organism>
<keyword evidence="3" id="KW-0326">Glycosidase</keyword>
<dbReference type="GeneID" id="130470692"/>
<dbReference type="Proteomes" id="UP000813463">
    <property type="component" value="Chromosome 3"/>
</dbReference>
<reference evidence="7" key="2">
    <citation type="submission" date="2025-08" db="UniProtKB">
        <authorList>
            <consortium name="RefSeq"/>
        </authorList>
    </citation>
    <scope>IDENTIFICATION</scope>
    <source>
        <tissue evidence="7">Leaf</tissue>
    </source>
</reference>
<evidence type="ECO:0000256" key="5">
    <source>
        <dbReference type="SAM" id="SignalP"/>
    </source>
</evidence>
<evidence type="ECO:0000256" key="1">
    <source>
        <dbReference type="ARBA" id="ARBA00008773"/>
    </source>
</evidence>